<gene>
    <name evidence="1" type="ORF">K5P26_00675</name>
</gene>
<reference evidence="1" key="1">
    <citation type="submission" date="2021-08" db="EMBL/GenBank/DDBJ databases">
        <title>Sphingopyxis panaciterrulae sp. nov., isolated from the surface water of the Yellow Sea.</title>
        <authorList>
            <person name="Gao Z."/>
            <person name="Zhang D."/>
            <person name="Zhang A."/>
        </authorList>
    </citation>
    <scope>NUCLEOTIDE SEQUENCE</scope>
    <source>
        <strain evidence="1">XHP0097</strain>
    </source>
</reference>
<proteinExistence type="predicted"/>
<accession>A0ABS7M9F0</accession>
<dbReference type="Proteomes" id="UP001166571">
    <property type="component" value="Unassembled WGS sequence"/>
</dbReference>
<dbReference type="InterPro" id="IPR021508">
    <property type="entry name" value="Gp17-like"/>
</dbReference>
<organism evidence="1 2">
    <name type="scientific">Sphingopyxis jiangsuensis</name>
    <dbReference type="NCBI Taxonomy" id="2871171"/>
    <lineage>
        <taxon>Bacteria</taxon>
        <taxon>Pseudomonadati</taxon>
        <taxon>Pseudomonadota</taxon>
        <taxon>Alphaproteobacteria</taxon>
        <taxon>Sphingomonadales</taxon>
        <taxon>Sphingomonadaceae</taxon>
        <taxon>Sphingopyxis</taxon>
    </lineage>
</organism>
<name>A0ABS7M9F0_9SPHN</name>
<dbReference type="Gene3D" id="3.30.2000.30">
    <property type="match status" value="1"/>
</dbReference>
<sequence length="122" mass="12907">MRALNLLADDSALRAFVHGVFDGTPPRANMPYVSVGAAEGNDWGTKDRAGREVRLTVMLVGAGEGPVGDAAARIEAALAGLRGAAGGWSIVSVRPVRTRFSHARDGGWRHELVVRFRCLAGL</sequence>
<dbReference type="InterPro" id="IPR053745">
    <property type="entry name" value="Viral_Tail_Comp_sf"/>
</dbReference>
<protein>
    <submittedName>
        <fullName evidence="1">DUF3168 domain-containing protein</fullName>
    </submittedName>
</protein>
<evidence type="ECO:0000313" key="1">
    <source>
        <dbReference type="EMBL" id="MBY4635648.1"/>
    </source>
</evidence>
<dbReference type="Pfam" id="PF11367">
    <property type="entry name" value="Tail_completion_gp17"/>
    <property type="match status" value="1"/>
</dbReference>
<comment type="caution">
    <text evidence="1">The sequence shown here is derived from an EMBL/GenBank/DDBJ whole genome shotgun (WGS) entry which is preliminary data.</text>
</comment>
<evidence type="ECO:0000313" key="2">
    <source>
        <dbReference type="Proteomes" id="UP001166571"/>
    </source>
</evidence>
<keyword evidence="2" id="KW-1185">Reference proteome</keyword>
<dbReference type="EMBL" id="JAILXK010000001">
    <property type="protein sequence ID" value="MBY4635648.1"/>
    <property type="molecule type" value="Genomic_DNA"/>
</dbReference>